<evidence type="ECO:0000313" key="6">
    <source>
        <dbReference type="EMBL" id="RMB96503.1"/>
    </source>
</evidence>
<dbReference type="Gene3D" id="3.30.70.270">
    <property type="match status" value="1"/>
</dbReference>
<dbReference type="InterPro" id="IPR043128">
    <property type="entry name" value="Rev_trsase/Diguanyl_cyclase"/>
</dbReference>
<dbReference type="InterPro" id="IPR000477">
    <property type="entry name" value="RT_dom"/>
</dbReference>
<evidence type="ECO:0000313" key="7">
    <source>
        <dbReference type="Proteomes" id="UP000269221"/>
    </source>
</evidence>
<dbReference type="GO" id="GO:0006508">
    <property type="term" value="P:proteolysis"/>
    <property type="evidence" value="ECO:0007669"/>
    <property type="project" value="InterPro"/>
</dbReference>
<dbReference type="InterPro" id="IPR001995">
    <property type="entry name" value="Peptidase_A2_cat"/>
</dbReference>
<dbReference type="PANTHER" id="PTHR33064:SF37">
    <property type="entry name" value="RIBONUCLEASE H"/>
    <property type="match status" value="1"/>
</dbReference>
<dbReference type="Gene3D" id="3.10.10.10">
    <property type="entry name" value="HIV Type 1 Reverse Transcriptase, subunit A, domain 1"/>
    <property type="match status" value="1"/>
</dbReference>
<evidence type="ECO:0000259" key="5">
    <source>
        <dbReference type="PROSITE" id="PS50878"/>
    </source>
</evidence>
<feature type="domain" description="Peptidase A2" evidence="4">
    <location>
        <begin position="20"/>
        <end position="93"/>
    </location>
</feature>
<comment type="similarity">
    <text evidence="1">Belongs to the beta type-B retroviral polymerase family. HERV class-II K(HML-2) pol subfamily.</text>
</comment>
<name>A0A3M0JC77_HIRRU</name>
<dbReference type="GO" id="GO:0004523">
    <property type="term" value="F:RNA-DNA hybrid ribonuclease activity"/>
    <property type="evidence" value="ECO:0007669"/>
    <property type="project" value="UniProtKB-EC"/>
</dbReference>
<dbReference type="Gene3D" id="2.40.70.10">
    <property type="entry name" value="Acid Proteases"/>
    <property type="match status" value="1"/>
</dbReference>
<dbReference type="InterPro" id="IPR043502">
    <property type="entry name" value="DNA/RNA_pol_sf"/>
</dbReference>
<reference evidence="6 7" key="1">
    <citation type="submission" date="2018-07" db="EMBL/GenBank/DDBJ databases">
        <title>A high quality draft genome assembly of the barn swallow (H. rustica rustica).</title>
        <authorList>
            <person name="Formenti G."/>
            <person name="Chiara M."/>
            <person name="Poveda L."/>
            <person name="Francoijs K.-J."/>
            <person name="Bonisoli-Alquati A."/>
            <person name="Canova L."/>
            <person name="Gianfranceschi L."/>
            <person name="Horner D.S."/>
            <person name="Saino N."/>
        </authorList>
    </citation>
    <scope>NUCLEOTIDE SEQUENCE [LARGE SCALE GENOMIC DNA]</scope>
    <source>
        <strain evidence="6">Chelidonia</strain>
        <tissue evidence="6">Blood</tissue>
    </source>
</reference>
<dbReference type="InterPro" id="IPR021109">
    <property type="entry name" value="Peptidase_aspartic_dom_sf"/>
</dbReference>
<dbReference type="Proteomes" id="UP000269221">
    <property type="component" value="Unassembled WGS sequence"/>
</dbReference>
<protein>
    <recommendedName>
        <fullName evidence="2">ribonuclease H</fullName>
        <ecNumber evidence="2">3.1.26.4</ecNumber>
    </recommendedName>
</protein>
<dbReference type="Pfam" id="PF00429">
    <property type="entry name" value="TLV_coat"/>
    <property type="match status" value="1"/>
</dbReference>
<dbReference type="EC" id="3.1.26.4" evidence="2"/>
<evidence type="ECO:0000256" key="2">
    <source>
        <dbReference type="ARBA" id="ARBA00012180"/>
    </source>
</evidence>
<proteinExistence type="inferred from homology"/>
<dbReference type="OrthoDB" id="8949317at2759"/>
<dbReference type="Pfam" id="PF00078">
    <property type="entry name" value="RVT_1"/>
    <property type="match status" value="1"/>
</dbReference>
<dbReference type="PANTHER" id="PTHR33064">
    <property type="entry name" value="POL PROTEIN"/>
    <property type="match status" value="1"/>
</dbReference>
<evidence type="ECO:0000259" key="4">
    <source>
        <dbReference type="PROSITE" id="PS50175"/>
    </source>
</evidence>
<dbReference type="SUPFAM" id="SSF56672">
    <property type="entry name" value="DNA/RNA polymerases"/>
    <property type="match status" value="1"/>
</dbReference>
<dbReference type="EMBL" id="QRBI01000174">
    <property type="protein sequence ID" value="RMB96503.1"/>
    <property type="molecule type" value="Genomic_DNA"/>
</dbReference>
<comment type="caution">
    <text evidence="6">The sequence shown here is derived from an EMBL/GenBank/DDBJ whole genome shotgun (WGS) entry which is preliminary data.</text>
</comment>
<feature type="domain" description="Reverse transcriptase" evidence="5">
    <location>
        <begin position="176"/>
        <end position="389"/>
    </location>
</feature>
<organism evidence="6 7">
    <name type="scientific">Hirundo rustica rustica</name>
    <dbReference type="NCBI Taxonomy" id="333673"/>
    <lineage>
        <taxon>Eukaryota</taxon>
        <taxon>Metazoa</taxon>
        <taxon>Chordata</taxon>
        <taxon>Craniata</taxon>
        <taxon>Vertebrata</taxon>
        <taxon>Euteleostomi</taxon>
        <taxon>Archelosauria</taxon>
        <taxon>Archosauria</taxon>
        <taxon>Dinosauria</taxon>
        <taxon>Saurischia</taxon>
        <taxon>Theropoda</taxon>
        <taxon>Coelurosauria</taxon>
        <taxon>Aves</taxon>
        <taxon>Neognathae</taxon>
        <taxon>Neoaves</taxon>
        <taxon>Telluraves</taxon>
        <taxon>Australaves</taxon>
        <taxon>Passeriformes</taxon>
        <taxon>Sylvioidea</taxon>
        <taxon>Hirundinidae</taxon>
        <taxon>Hirundo</taxon>
    </lineage>
</organism>
<dbReference type="PROSITE" id="PS50175">
    <property type="entry name" value="ASP_PROT_RETROV"/>
    <property type="match status" value="1"/>
</dbReference>
<dbReference type="SUPFAM" id="SSF58069">
    <property type="entry name" value="Virus ectodomain"/>
    <property type="match status" value="1"/>
</dbReference>
<keyword evidence="3" id="KW-0378">Hydrolase</keyword>
<sequence>MEQQDEPLVNFDVGPQSEEYEFLVDTEADRSSLRKLPTGVTIGTKTCEVLGAEGRPFRALIIEGVEIKGNSKYCVADFLYLPHTETNLLGRDLQVQLRVGVIPKDGKMVVHIMKLTQGDIQEINPEVWATEGKYGCLEIPLIKIEMQKDTPAIRVKQYPMSPEGKKGLASVIEHLLKEKILEPCMSPHNAPILAIKKGEGKFRLVQDLREINKRTIARHPVVPNPYTLLSKIPREHTWFTVRDLKDAFWACPLAEECRDWFAFEWEHPDRGRKQQLRWTRLPQGYTESPNIFGQALETLLEQFGHKEGVQILQYVDDLLISGETEKEVKDPFETREDYWEAPNHLFWICGDTAYTKLLGDWSGSCTIGIIKPAFFLLPKRLGAHLGVPVYDNLGKVKRKKRDTLTIGGDQKWKGKIWTPEEIIKTYGPATWAQDGSWGYRTPIYMLNRIIRLQAVLEMVSNRTALALDHISDQLTQTRAVIYQVRLAVDYLLADEGGICDTFNSSECCLEIDDKSAVIKKHLKRNQKASLCGKSRVDSSNGHQLME</sequence>
<dbReference type="GO" id="GO:0004190">
    <property type="term" value="F:aspartic-type endopeptidase activity"/>
    <property type="evidence" value="ECO:0007669"/>
    <property type="project" value="InterPro"/>
</dbReference>
<dbReference type="PROSITE" id="PS50878">
    <property type="entry name" value="RT_POL"/>
    <property type="match status" value="1"/>
</dbReference>
<dbReference type="Gene3D" id="1.10.287.210">
    <property type="match status" value="1"/>
</dbReference>
<keyword evidence="7" id="KW-1185">Reference proteome</keyword>
<gene>
    <name evidence="6" type="ORF">DUI87_27036</name>
</gene>
<dbReference type="SUPFAM" id="SSF50630">
    <property type="entry name" value="Acid proteases"/>
    <property type="match status" value="1"/>
</dbReference>
<evidence type="ECO:0000256" key="1">
    <source>
        <dbReference type="ARBA" id="ARBA00010879"/>
    </source>
</evidence>
<evidence type="ECO:0000256" key="3">
    <source>
        <dbReference type="ARBA" id="ARBA00022801"/>
    </source>
</evidence>
<dbReference type="InterPro" id="IPR018154">
    <property type="entry name" value="TLV/ENV_coat_polyprotein"/>
</dbReference>
<accession>A0A3M0JC77</accession>
<dbReference type="InterPro" id="IPR051320">
    <property type="entry name" value="Viral_Replic_Matur_Polypro"/>
</dbReference>
<dbReference type="AlphaFoldDB" id="A0A3M0JC77"/>